<reference evidence="1 2" key="1">
    <citation type="journal article" date="2011" name="PLoS Pathog.">
        <title>Endophytic Life Strategies Decoded by Genome and Transcriptome Analyses of the Mutualistic Root Symbiont Piriformospora indica.</title>
        <authorList>
            <person name="Zuccaro A."/>
            <person name="Lahrmann U."/>
            <person name="Guldener U."/>
            <person name="Langen G."/>
            <person name="Pfiffi S."/>
            <person name="Biedenkopf D."/>
            <person name="Wong P."/>
            <person name="Samans B."/>
            <person name="Grimm C."/>
            <person name="Basiewicz M."/>
            <person name="Murat C."/>
            <person name="Martin F."/>
            <person name="Kogel K.H."/>
        </authorList>
    </citation>
    <scope>NUCLEOTIDE SEQUENCE [LARGE SCALE GENOMIC DNA]</scope>
    <source>
        <strain evidence="1 2">DSM 11827</strain>
    </source>
</reference>
<accession>G4U275</accession>
<dbReference type="HOGENOM" id="CLU_3429992_0_0_1"/>
<dbReference type="InParanoid" id="G4U275"/>
<evidence type="ECO:0000313" key="2">
    <source>
        <dbReference type="Proteomes" id="UP000007148"/>
    </source>
</evidence>
<name>G4U275_SERID</name>
<organism evidence="1 2">
    <name type="scientific">Serendipita indica (strain DSM 11827)</name>
    <name type="common">Root endophyte fungus</name>
    <name type="synonym">Piriformospora indica</name>
    <dbReference type="NCBI Taxonomy" id="1109443"/>
    <lineage>
        <taxon>Eukaryota</taxon>
        <taxon>Fungi</taxon>
        <taxon>Dikarya</taxon>
        <taxon>Basidiomycota</taxon>
        <taxon>Agaricomycotina</taxon>
        <taxon>Agaricomycetes</taxon>
        <taxon>Sebacinales</taxon>
        <taxon>Serendipitaceae</taxon>
        <taxon>Serendipita</taxon>
    </lineage>
</organism>
<gene>
    <name evidence="1" type="ORF">PIIN_11646</name>
</gene>
<sequence length="19" mass="2024">MPTSPDCRGKMEQAGFAPT</sequence>
<comment type="caution">
    <text evidence="1">The sequence shown here is derived from an EMBL/GenBank/DDBJ whole genome shotgun (WGS) entry which is preliminary data.</text>
</comment>
<evidence type="ECO:0000313" key="1">
    <source>
        <dbReference type="EMBL" id="CCA77668.1"/>
    </source>
</evidence>
<dbReference type="AlphaFoldDB" id="G4U275"/>
<protein>
    <submittedName>
        <fullName evidence="1">Uncharacterized protein</fullName>
    </submittedName>
</protein>
<dbReference type="Proteomes" id="UP000007148">
    <property type="component" value="Unassembled WGS sequence"/>
</dbReference>
<keyword evidence="2" id="KW-1185">Reference proteome</keyword>
<dbReference type="EMBL" id="CAFZ01001838">
    <property type="protein sequence ID" value="CCA77668.1"/>
    <property type="molecule type" value="Genomic_DNA"/>
</dbReference>
<proteinExistence type="predicted"/>